<proteinExistence type="predicted"/>
<keyword evidence="1" id="KW-0472">Membrane</keyword>
<feature type="transmembrane region" description="Helical" evidence="1">
    <location>
        <begin position="234"/>
        <end position="259"/>
    </location>
</feature>
<dbReference type="RefSeq" id="WP_081027386.1">
    <property type="nucleotide sequence ID" value="NZ_CAXSUA010000006.1"/>
</dbReference>
<accession>A0A139JUG6</accession>
<evidence type="ECO:0000313" key="3">
    <source>
        <dbReference type="Proteomes" id="UP000462376"/>
    </source>
</evidence>
<feature type="transmembrane region" description="Helical" evidence="1">
    <location>
        <begin position="72"/>
        <end position="89"/>
    </location>
</feature>
<protein>
    <submittedName>
        <fullName evidence="2">Uncharacterized protein</fullName>
    </submittedName>
</protein>
<feature type="transmembrane region" description="Helical" evidence="1">
    <location>
        <begin position="158"/>
        <end position="175"/>
    </location>
</feature>
<comment type="caution">
    <text evidence="2">The sequence shown here is derived from an EMBL/GenBank/DDBJ whole genome shotgun (WGS) entry which is preliminary data.</text>
</comment>
<dbReference type="Proteomes" id="UP000462376">
    <property type="component" value="Unassembled WGS sequence"/>
</dbReference>
<keyword evidence="1" id="KW-0812">Transmembrane</keyword>
<sequence>MKIHHTNRTMNATFNLKRFLLLEQYKRNETGRHLLWSAAVVSFICILCILYDINRGGSYYGKHTSATEFSRYVLWFILMAPCLLETNFSKHSSTLDILLPASAFEKFLHIWIKYLLLLPLFCSLLIACLKGLLSLSGSEFLQYFATHITMFRIHNTQILTYVILHASAFIGYFAFSRQVLLKSFTIFVGSIAVCIGIVTFVASLMPEARADGYWMDNIATWPHTSYPLSAGAQAIVTFCNYAAPISVLLGSWASSYFLLKEKQL</sequence>
<keyword evidence="1" id="KW-1133">Transmembrane helix</keyword>
<dbReference type="EMBL" id="WCTL01000006">
    <property type="protein sequence ID" value="KAB4237387.1"/>
    <property type="molecule type" value="Genomic_DNA"/>
</dbReference>
<organism evidence="2 3">
    <name type="scientific">Bacteroides uniformis</name>
    <dbReference type="NCBI Taxonomy" id="820"/>
    <lineage>
        <taxon>Bacteria</taxon>
        <taxon>Pseudomonadati</taxon>
        <taxon>Bacteroidota</taxon>
        <taxon>Bacteroidia</taxon>
        <taxon>Bacteroidales</taxon>
        <taxon>Bacteroidaceae</taxon>
        <taxon>Bacteroides</taxon>
    </lineage>
</organism>
<evidence type="ECO:0000313" key="2">
    <source>
        <dbReference type="EMBL" id="KAB4237387.1"/>
    </source>
</evidence>
<feature type="transmembrane region" description="Helical" evidence="1">
    <location>
        <begin position="110"/>
        <end position="133"/>
    </location>
</feature>
<gene>
    <name evidence="2" type="ORF">GAP47_08900</name>
</gene>
<dbReference type="STRING" id="820.ERS852554_00863"/>
<dbReference type="AlphaFoldDB" id="A0A139JUG6"/>
<dbReference type="OrthoDB" id="1523880at2"/>
<name>A0A139JUG6_BACUN</name>
<evidence type="ECO:0000256" key="1">
    <source>
        <dbReference type="SAM" id="Phobius"/>
    </source>
</evidence>
<feature type="transmembrane region" description="Helical" evidence="1">
    <location>
        <begin position="184"/>
        <end position="205"/>
    </location>
</feature>
<reference evidence="2 3" key="1">
    <citation type="journal article" date="2019" name="Nat. Med.">
        <title>A library of human gut bacterial isolates paired with longitudinal multiomics data enables mechanistic microbiome research.</title>
        <authorList>
            <person name="Poyet M."/>
            <person name="Groussin M."/>
            <person name="Gibbons S.M."/>
            <person name="Avila-Pacheco J."/>
            <person name="Jiang X."/>
            <person name="Kearney S.M."/>
            <person name="Perrotta A.R."/>
            <person name="Berdy B."/>
            <person name="Zhao S."/>
            <person name="Lieberman T.D."/>
            <person name="Swanson P.K."/>
            <person name="Smith M."/>
            <person name="Roesemann S."/>
            <person name="Alexander J.E."/>
            <person name="Rich S.A."/>
            <person name="Livny J."/>
            <person name="Vlamakis H."/>
            <person name="Clish C."/>
            <person name="Bullock K."/>
            <person name="Deik A."/>
            <person name="Scott J."/>
            <person name="Pierce K.A."/>
            <person name="Xavier R.J."/>
            <person name="Alm E.J."/>
        </authorList>
    </citation>
    <scope>NUCLEOTIDE SEQUENCE [LARGE SCALE GENOMIC DNA]</scope>
    <source>
        <strain evidence="2 3">BIOML-A5</strain>
    </source>
</reference>
<feature type="transmembrane region" description="Helical" evidence="1">
    <location>
        <begin position="34"/>
        <end position="52"/>
    </location>
</feature>